<feature type="region of interest" description="Disordered" evidence="1">
    <location>
        <begin position="1"/>
        <end position="95"/>
    </location>
</feature>
<sequence>MRSRGLNGWRPELVGPPFHRLGGEARSRPSNNPIGRRGGSMRPIRDDAECSRSTPSSVFIQPSFPAARHHLKIDPPGPKSGGGHPSENRPGADKG</sequence>
<accession>A0ABN7B3A8</accession>
<reference evidence="2 3" key="1">
    <citation type="submission" date="2023-09" db="EMBL/GenBank/DDBJ databases">
        <title>Nesidiocoris tenuis whole genome shotgun sequence.</title>
        <authorList>
            <person name="Shibata T."/>
            <person name="Shimoda M."/>
            <person name="Kobayashi T."/>
            <person name="Uehara T."/>
        </authorList>
    </citation>
    <scope>NUCLEOTIDE SEQUENCE [LARGE SCALE GENOMIC DNA]</scope>
    <source>
        <strain evidence="2 3">Japan</strain>
    </source>
</reference>
<evidence type="ECO:0000313" key="3">
    <source>
        <dbReference type="Proteomes" id="UP001307889"/>
    </source>
</evidence>
<dbReference type="EMBL" id="AP028917">
    <property type="protein sequence ID" value="BES98117.1"/>
    <property type="molecule type" value="Genomic_DNA"/>
</dbReference>
<name>A0ABN7B3A8_9HEMI</name>
<protein>
    <submittedName>
        <fullName evidence="2">Uncharacterized protein</fullName>
    </submittedName>
</protein>
<organism evidence="2 3">
    <name type="scientific">Nesidiocoris tenuis</name>
    <dbReference type="NCBI Taxonomy" id="355587"/>
    <lineage>
        <taxon>Eukaryota</taxon>
        <taxon>Metazoa</taxon>
        <taxon>Ecdysozoa</taxon>
        <taxon>Arthropoda</taxon>
        <taxon>Hexapoda</taxon>
        <taxon>Insecta</taxon>
        <taxon>Pterygota</taxon>
        <taxon>Neoptera</taxon>
        <taxon>Paraneoptera</taxon>
        <taxon>Hemiptera</taxon>
        <taxon>Heteroptera</taxon>
        <taxon>Panheteroptera</taxon>
        <taxon>Cimicomorpha</taxon>
        <taxon>Miridae</taxon>
        <taxon>Dicyphina</taxon>
        <taxon>Nesidiocoris</taxon>
    </lineage>
</organism>
<feature type="compositionally biased region" description="Basic and acidic residues" evidence="1">
    <location>
        <begin position="86"/>
        <end position="95"/>
    </location>
</feature>
<proteinExistence type="predicted"/>
<evidence type="ECO:0000313" key="2">
    <source>
        <dbReference type="EMBL" id="BES98117.1"/>
    </source>
</evidence>
<evidence type="ECO:0000256" key="1">
    <source>
        <dbReference type="SAM" id="MobiDB-lite"/>
    </source>
</evidence>
<feature type="compositionally biased region" description="Polar residues" evidence="1">
    <location>
        <begin position="51"/>
        <end position="60"/>
    </location>
</feature>
<keyword evidence="3" id="KW-1185">Reference proteome</keyword>
<gene>
    <name evidence="2" type="ORF">NTJ_10932</name>
</gene>
<dbReference type="Proteomes" id="UP001307889">
    <property type="component" value="Chromosome 9"/>
</dbReference>